<dbReference type="InterPro" id="IPR029035">
    <property type="entry name" value="DHS-like_NAD/FAD-binding_dom"/>
</dbReference>
<accession>A0A1C4FDL7</accession>
<reference evidence="2" key="1">
    <citation type="submission" date="2016-08" db="EMBL/GenBank/DDBJ databases">
        <authorList>
            <person name="Loux V."/>
            <person name="Rue O."/>
        </authorList>
    </citation>
    <scope>NUCLEOTIDE SEQUENCE [LARGE SCALE GENOMIC DNA]</scope>
    <source>
        <strain evidence="2">INRA Bc05-F1</strain>
    </source>
</reference>
<evidence type="ECO:0000313" key="2">
    <source>
        <dbReference type="Proteomes" id="UP000196052"/>
    </source>
</evidence>
<name>A0A1C4FDL7_9BACI</name>
<dbReference type="SUPFAM" id="SSF52467">
    <property type="entry name" value="DHS-like NAD/FAD-binding domain"/>
    <property type="match status" value="1"/>
</dbReference>
<protein>
    <submittedName>
        <fullName evidence="1">Phage protein</fullName>
    </submittedName>
</protein>
<dbReference type="AlphaFoldDB" id="A0A1C4FDL7"/>
<organism evidence="1 2">
    <name type="scientific">Bacillus wiedmannii</name>
    <dbReference type="NCBI Taxonomy" id="1890302"/>
    <lineage>
        <taxon>Bacteria</taxon>
        <taxon>Bacillati</taxon>
        <taxon>Bacillota</taxon>
        <taxon>Bacilli</taxon>
        <taxon>Bacillales</taxon>
        <taxon>Bacillaceae</taxon>
        <taxon>Bacillus</taxon>
        <taxon>Bacillus cereus group</taxon>
    </lineage>
</organism>
<proteinExistence type="predicted"/>
<dbReference type="RefSeq" id="WP_088123129.1">
    <property type="nucleotide sequence ID" value="NZ_FMBE01000014.1"/>
</dbReference>
<sequence>MIPKELVKLIISEKVVPFIGAGFSRSFGYPGWMELLEELKGIIGIENLDFDDMKNGDPLQIAQSFLSYYKDVKWDDCEGEIIEGLGLGNNDDFTEPLKKIVNEETNKKLEMDFSRELLKLIEVNQNKVNDIEIEKLKKLGEINFNYILTTNYDRVIEDEIMNGKNYLVQSLGKGEELNWNEKDKSIIKVHGDIDSQNGIIFTHSQYYKFMHDFGYFRSKLYTLFSSNTILMMGYGFNDINIHQTYFQFIRDYGSQIKNDKFYIVLTSYDKEKWGTYFNFYKMFLESYKIKVIEAETLPIFVEDLSNAISTELASSNLNLLFDAHSLEPRFTNTLLNLVNEGESDYINNKELNLDFIRAFDKIFKSPFILNEKPFEKGITTLEENIAFSIMDYTIIILENNSDIAKEEIYMEFVKESLKYVDRTSNFWGKCYRIERFFKLSLFVEQRDYDIETGVLMYEMFGACHPSKYLYSNPGGRYLLEHIQQIPSYYICSYLKYIVEDIKDINEEDEYYIKIPQLHQYWIEQIKWKAVGKPTVLKVLQEVDIIQKKIDDFRKQLKEGKNE</sequence>
<dbReference type="EMBL" id="FMBE01000014">
    <property type="protein sequence ID" value="SCC53755.1"/>
    <property type="molecule type" value="Genomic_DNA"/>
</dbReference>
<gene>
    <name evidence="1" type="ORF">BC05F1_04281</name>
</gene>
<evidence type="ECO:0000313" key="1">
    <source>
        <dbReference type="EMBL" id="SCC53755.1"/>
    </source>
</evidence>
<dbReference type="Proteomes" id="UP000196052">
    <property type="component" value="Unassembled WGS sequence"/>
</dbReference>
<dbReference type="Pfam" id="PF13289">
    <property type="entry name" value="SIR2_2"/>
    <property type="match status" value="1"/>
</dbReference>